<reference evidence="2 4" key="2">
    <citation type="submission" date="2019-03" db="EMBL/GenBank/DDBJ databases">
        <title>Genomic Encyclopedia of Archaeal and Bacterial Type Strains, Phase II (KMG-II): from individual species to whole genera.</title>
        <authorList>
            <person name="Goeker M."/>
        </authorList>
    </citation>
    <scope>NUCLEOTIDE SEQUENCE [LARGE SCALE GENOMIC DNA]</scope>
    <source>
        <strain evidence="2 4">DSM 15235</strain>
    </source>
</reference>
<proteinExistence type="predicted"/>
<dbReference type="EMBL" id="RJTX01000004">
    <property type="protein sequence ID" value="ROH96255.1"/>
    <property type="molecule type" value="Genomic_DNA"/>
</dbReference>
<sequence>MRNIVFGILVIFFALLSCRSGDEDSLQQIDQILNLYIKNSAGQDLLSNKTPGYFFAFPMNDTNGNTNSAPVNASLKMRADSTYYIEYIAGAKRLTLDSISPEDRTYHSVIALALRRTVNNVTDTINDTLEIQYHWTPSAFQVSKVYYNHELKFTKEPGLPNVVTIVK</sequence>
<protein>
    <submittedName>
        <fullName evidence="1">Uncharacterized protein</fullName>
    </submittedName>
</protein>
<reference evidence="1 3" key="1">
    <citation type="submission" date="2018-11" db="EMBL/GenBank/DDBJ databases">
        <title>Proposal to divide the Flavobacteriaceae and reorganize its genera based on Amino Acid Identity values calculated from whole genome sequences.</title>
        <authorList>
            <person name="Nicholson A.C."/>
            <person name="Gulvik C.A."/>
            <person name="Whitney A.M."/>
            <person name="Humrighouse B.W."/>
            <person name="Bell M."/>
            <person name="Holmes B."/>
            <person name="Steigerwalt A."/>
            <person name="Villarma A."/>
            <person name="Sheth M."/>
            <person name="Batra D."/>
            <person name="Pryor J."/>
            <person name="Bernardet J.-F."/>
            <person name="Hugo C."/>
            <person name="Kampfer P."/>
            <person name="Newman J."/>
            <person name="Mcquiston J.R."/>
        </authorList>
    </citation>
    <scope>NUCLEOTIDE SEQUENCE [LARGE SCALE GENOMIC DNA]</scope>
    <source>
        <strain evidence="1 3">DSM 15235</strain>
    </source>
</reference>
<keyword evidence="4" id="KW-1185">Reference proteome</keyword>
<dbReference type="EMBL" id="SOQW01000003">
    <property type="protein sequence ID" value="TDX91323.1"/>
    <property type="molecule type" value="Genomic_DNA"/>
</dbReference>
<name>A0A3N0VU25_9FLAO</name>
<comment type="caution">
    <text evidence="1">The sequence shown here is derived from an EMBL/GenBank/DDBJ whole genome shotgun (WGS) entry which is preliminary data.</text>
</comment>
<dbReference type="Proteomes" id="UP000295709">
    <property type="component" value="Unassembled WGS sequence"/>
</dbReference>
<evidence type="ECO:0000313" key="4">
    <source>
        <dbReference type="Proteomes" id="UP000295709"/>
    </source>
</evidence>
<dbReference type="RefSeq" id="WP_123264261.1">
    <property type="nucleotide sequence ID" value="NZ_RJTX01000004.1"/>
</dbReference>
<gene>
    <name evidence="2" type="ORF">BCF50_2453</name>
    <name evidence="1" type="ORF">EGI05_17300</name>
</gene>
<dbReference type="OrthoDB" id="1271311at2"/>
<accession>A0A3N0VU25</accession>
<dbReference type="Proteomes" id="UP000269375">
    <property type="component" value="Unassembled WGS sequence"/>
</dbReference>
<evidence type="ECO:0000313" key="2">
    <source>
        <dbReference type="EMBL" id="TDX91323.1"/>
    </source>
</evidence>
<organism evidence="1 3">
    <name type="scientific">Chryseobacterium daecheongense</name>
    <dbReference type="NCBI Taxonomy" id="192389"/>
    <lineage>
        <taxon>Bacteria</taxon>
        <taxon>Pseudomonadati</taxon>
        <taxon>Bacteroidota</taxon>
        <taxon>Flavobacteriia</taxon>
        <taxon>Flavobacteriales</taxon>
        <taxon>Weeksellaceae</taxon>
        <taxon>Chryseobacterium group</taxon>
        <taxon>Chryseobacterium</taxon>
    </lineage>
</organism>
<dbReference type="PROSITE" id="PS51257">
    <property type="entry name" value="PROKAR_LIPOPROTEIN"/>
    <property type="match status" value="1"/>
</dbReference>
<evidence type="ECO:0000313" key="3">
    <source>
        <dbReference type="Proteomes" id="UP000269375"/>
    </source>
</evidence>
<evidence type="ECO:0000313" key="1">
    <source>
        <dbReference type="EMBL" id="ROH96255.1"/>
    </source>
</evidence>
<dbReference type="AlphaFoldDB" id="A0A3N0VU25"/>